<dbReference type="Gene3D" id="3.40.50.620">
    <property type="entry name" value="HUPs"/>
    <property type="match status" value="1"/>
</dbReference>
<evidence type="ECO:0000256" key="9">
    <source>
        <dbReference type="ARBA" id="ARBA00023146"/>
    </source>
</evidence>
<comment type="subunit">
    <text evidence="3 10">Monomer.</text>
</comment>
<name>A0A160SYM4_BUCTT</name>
<dbReference type="OrthoDB" id="9807503at2"/>
<keyword evidence="5 10" id="KW-0436">Ligase</keyword>
<protein>
    <recommendedName>
        <fullName evidence="10">Glutamate--tRNA ligase</fullName>
        <ecNumber evidence="10">6.1.1.17</ecNumber>
    </recommendedName>
    <alternativeName>
        <fullName evidence="10">Glutamyl-tRNA synthetase</fullName>
        <shortName evidence="10">GluRS</shortName>
    </alternativeName>
</protein>
<dbReference type="PRINTS" id="PR00987">
    <property type="entry name" value="TRNASYNTHGLU"/>
</dbReference>
<dbReference type="AlphaFoldDB" id="A0A160SYM4"/>
<feature type="domain" description="Glutamyl/glutaminyl-tRNA synthetase class Ib catalytic" evidence="11">
    <location>
        <begin position="3"/>
        <end position="306"/>
    </location>
</feature>
<dbReference type="FunFam" id="3.40.50.620:FF:000007">
    <property type="entry name" value="Glutamate--tRNA ligase"/>
    <property type="match status" value="1"/>
</dbReference>
<dbReference type="PANTHER" id="PTHR43311">
    <property type="entry name" value="GLUTAMATE--TRNA LIGASE"/>
    <property type="match status" value="1"/>
</dbReference>
<feature type="domain" description="Aminoacyl-tRNA synthetase class I anticodon-binding" evidence="12">
    <location>
        <begin position="339"/>
        <end position="461"/>
    </location>
</feature>
<dbReference type="InterPro" id="IPR033910">
    <property type="entry name" value="GluRS_core"/>
</dbReference>
<feature type="short sequence motif" description="'KMSKS' region" evidence="10">
    <location>
        <begin position="238"/>
        <end position="242"/>
    </location>
</feature>
<evidence type="ECO:0000256" key="7">
    <source>
        <dbReference type="ARBA" id="ARBA00022840"/>
    </source>
</evidence>
<dbReference type="NCBIfam" id="TIGR00464">
    <property type="entry name" value="gltX_bact"/>
    <property type="match status" value="1"/>
</dbReference>
<evidence type="ECO:0000259" key="12">
    <source>
        <dbReference type="Pfam" id="PF19269"/>
    </source>
</evidence>
<organism evidence="13 14">
    <name type="scientific">Buchnera aphidicola subsp. Tuberolachnus salignus</name>
    <dbReference type="NCBI Taxonomy" id="98804"/>
    <lineage>
        <taxon>Bacteria</taxon>
        <taxon>Pseudomonadati</taxon>
        <taxon>Pseudomonadota</taxon>
        <taxon>Gammaproteobacteria</taxon>
        <taxon>Enterobacterales</taxon>
        <taxon>Erwiniaceae</taxon>
        <taxon>Buchnera</taxon>
    </lineage>
</organism>
<comment type="catalytic activity">
    <reaction evidence="10">
        <text>tRNA(Glu) + L-glutamate + ATP = L-glutamyl-tRNA(Glu) + AMP + diphosphate</text>
        <dbReference type="Rhea" id="RHEA:23540"/>
        <dbReference type="Rhea" id="RHEA-COMP:9663"/>
        <dbReference type="Rhea" id="RHEA-COMP:9680"/>
        <dbReference type="ChEBI" id="CHEBI:29985"/>
        <dbReference type="ChEBI" id="CHEBI:30616"/>
        <dbReference type="ChEBI" id="CHEBI:33019"/>
        <dbReference type="ChEBI" id="CHEBI:78442"/>
        <dbReference type="ChEBI" id="CHEBI:78520"/>
        <dbReference type="ChEBI" id="CHEBI:456215"/>
        <dbReference type="EC" id="6.1.1.17"/>
    </reaction>
</comment>
<dbReference type="GO" id="GO:0000049">
    <property type="term" value="F:tRNA binding"/>
    <property type="evidence" value="ECO:0007669"/>
    <property type="project" value="InterPro"/>
</dbReference>
<dbReference type="SUPFAM" id="SSF48163">
    <property type="entry name" value="An anticodon-binding domain of class I aminoacyl-tRNA synthetases"/>
    <property type="match status" value="1"/>
</dbReference>
<dbReference type="PANTHER" id="PTHR43311:SF2">
    <property type="entry name" value="GLUTAMATE--TRNA LIGASE, MITOCHONDRIAL-RELATED"/>
    <property type="match status" value="1"/>
</dbReference>
<evidence type="ECO:0000256" key="8">
    <source>
        <dbReference type="ARBA" id="ARBA00022917"/>
    </source>
</evidence>
<evidence type="ECO:0000313" key="13">
    <source>
        <dbReference type="EMBL" id="CUR53026.1"/>
    </source>
</evidence>
<feature type="binding site" evidence="10">
    <location>
        <position position="241"/>
    </location>
    <ligand>
        <name>ATP</name>
        <dbReference type="ChEBI" id="CHEBI:30616"/>
    </ligand>
</feature>
<evidence type="ECO:0000256" key="3">
    <source>
        <dbReference type="ARBA" id="ARBA00011245"/>
    </source>
</evidence>
<gene>
    <name evidence="10 13" type="primary">gltX</name>
    <name evidence="13" type="ORF">BTSPAZIEG_0041</name>
</gene>
<dbReference type="GO" id="GO:0004818">
    <property type="term" value="F:glutamate-tRNA ligase activity"/>
    <property type="evidence" value="ECO:0007669"/>
    <property type="project" value="UniProtKB-UniRule"/>
</dbReference>
<evidence type="ECO:0000256" key="2">
    <source>
        <dbReference type="ARBA" id="ARBA00007894"/>
    </source>
</evidence>
<dbReference type="InterPro" id="IPR020058">
    <property type="entry name" value="Glu/Gln-tRNA-synth_Ib_cat-dom"/>
</dbReference>
<dbReference type="RefSeq" id="WP_075472303.1">
    <property type="nucleotide sequence ID" value="NZ_CP135003.1"/>
</dbReference>
<evidence type="ECO:0000256" key="1">
    <source>
        <dbReference type="ARBA" id="ARBA00004496"/>
    </source>
</evidence>
<comment type="subcellular location">
    <subcellularLocation>
        <location evidence="1 10">Cytoplasm</location>
    </subcellularLocation>
</comment>
<dbReference type="InterPro" id="IPR014729">
    <property type="entry name" value="Rossmann-like_a/b/a_fold"/>
</dbReference>
<comment type="similarity">
    <text evidence="2 10">Belongs to the class-I aminoacyl-tRNA synthetase family. Glutamate--tRNA ligase type 1 subfamily.</text>
</comment>
<dbReference type="SUPFAM" id="SSF52374">
    <property type="entry name" value="Nucleotidylyl transferase"/>
    <property type="match status" value="1"/>
</dbReference>
<dbReference type="PATRIC" id="fig|98804.3.peg.34"/>
<proteinExistence type="inferred from homology"/>
<evidence type="ECO:0000256" key="6">
    <source>
        <dbReference type="ARBA" id="ARBA00022741"/>
    </source>
</evidence>
<keyword evidence="7 10" id="KW-0067">ATP-binding</keyword>
<dbReference type="EMBL" id="LN890285">
    <property type="protein sequence ID" value="CUR53026.1"/>
    <property type="molecule type" value="Genomic_DNA"/>
</dbReference>
<dbReference type="InterPro" id="IPR000924">
    <property type="entry name" value="Glu/Gln-tRNA-synth"/>
</dbReference>
<dbReference type="GO" id="GO:0005524">
    <property type="term" value="F:ATP binding"/>
    <property type="evidence" value="ECO:0007669"/>
    <property type="project" value="UniProtKB-UniRule"/>
</dbReference>
<dbReference type="Pfam" id="PF19269">
    <property type="entry name" value="Anticodon_2"/>
    <property type="match status" value="1"/>
</dbReference>
<dbReference type="InterPro" id="IPR049940">
    <property type="entry name" value="GluQ/Sye"/>
</dbReference>
<dbReference type="GO" id="GO:0005829">
    <property type="term" value="C:cytosol"/>
    <property type="evidence" value="ECO:0007669"/>
    <property type="project" value="TreeGrafter"/>
</dbReference>
<comment type="caution">
    <text evidence="10">Lacks conserved residue(s) required for the propagation of feature annotation.</text>
</comment>
<keyword evidence="4 10" id="KW-0963">Cytoplasm</keyword>
<sequence>MDIKTRFSPSPTGFLHLGGLRTALFSWLFAQKYNGQFFLRIEDTDQQRFNKNSSLDIIESLSWLGLNWNKEPIYQSQRLQKYQIEIQKLLKKKKAYKCYCSYERLELLRSNLLLLGKKPRYDGKCRKNKKKNFTENQSYVIRFKNPHTGTVTFTDKILGKIIIQNSELDDLIIQRTDGTPTYNFCAVVDDIDMKITHVIRGNDHLNNTPRQINLFHALKGNIPQFAHLSMILNPKGQKLSKRYDMSSILEYRMKGYLPEAILNYLFCLGMLNQKKEFYSLKEMKVFFSLKNINKSPSIINKKKILWFNHYYLNTLNIEKILIYIKKYLFINKIQILKHFPLKDLIIHFMKRHYTIEDFILSYNYFFLDFDIDFKKNIQTYCKKKYLKILLNLKKNILNLSFWSIENVSNVFKQLLLKFNLKFSKFAKLIRISITGKTSTPSLTIISFLLGKKYFLKRISFVITYLENFFFKKKIDLI</sequence>
<dbReference type="InterPro" id="IPR008925">
    <property type="entry name" value="aa_tRNA-synth_I_cd-bd_sf"/>
</dbReference>
<evidence type="ECO:0000256" key="5">
    <source>
        <dbReference type="ARBA" id="ARBA00022598"/>
    </source>
</evidence>
<accession>A0A160SYM4</accession>
<evidence type="ECO:0000256" key="10">
    <source>
        <dbReference type="HAMAP-Rule" id="MF_00022"/>
    </source>
</evidence>
<evidence type="ECO:0000256" key="4">
    <source>
        <dbReference type="ARBA" id="ARBA00022490"/>
    </source>
</evidence>
<dbReference type="InterPro" id="IPR001412">
    <property type="entry name" value="aa-tRNA-synth_I_CS"/>
</dbReference>
<dbReference type="InterPro" id="IPR020751">
    <property type="entry name" value="aa-tRNA-synth_I_codon-bd_sub2"/>
</dbReference>
<dbReference type="InterPro" id="IPR004527">
    <property type="entry name" value="Glu-tRNA-ligase_bac/mito"/>
</dbReference>
<dbReference type="GO" id="GO:0006424">
    <property type="term" value="P:glutamyl-tRNA aminoacylation"/>
    <property type="evidence" value="ECO:0007669"/>
    <property type="project" value="UniProtKB-UniRule"/>
</dbReference>
<dbReference type="CDD" id="cd00808">
    <property type="entry name" value="GluRS_core"/>
    <property type="match status" value="1"/>
</dbReference>
<evidence type="ECO:0000313" key="14">
    <source>
        <dbReference type="Proteomes" id="UP000243633"/>
    </source>
</evidence>
<feature type="short sequence motif" description="'HIGH' region" evidence="10">
    <location>
        <begin position="9"/>
        <end position="19"/>
    </location>
</feature>
<dbReference type="STRING" id="98804.BTSPAZIEG_0041"/>
<dbReference type="GO" id="GO:0008270">
    <property type="term" value="F:zinc ion binding"/>
    <property type="evidence" value="ECO:0007669"/>
    <property type="project" value="InterPro"/>
</dbReference>
<keyword evidence="8 10" id="KW-0648">Protein biosynthesis</keyword>
<keyword evidence="14" id="KW-1185">Reference proteome</keyword>
<keyword evidence="6 10" id="KW-0547">Nucleotide-binding</keyword>
<dbReference type="Pfam" id="PF00749">
    <property type="entry name" value="tRNA-synt_1c"/>
    <property type="match status" value="1"/>
</dbReference>
<comment type="function">
    <text evidence="10">Catalyzes the attachment of glutamate to tRNA(Glu) in a two-step reaction: glutamate is first activated by ATP to form Glu-AMP and then transferred to the acceptor end of tRNA(Glu).</text>
</comment>
<dbReference type="HAMAP" id="MF_00022">
    <property type="entry name" value="Glu_tRNA_synth_type1"/>
    <property type="match status" value="1"/>
</dbReference>
<evidence type="ECO:0000259" key="11">
    <source>
        <dbReference type="Pfam" id="PF00749"/>
    </source>
</evidence>
<dbReference type="EC" id="6.1.1.17" evidence="10"/>
<dbReference type="InterPro" id="IPR045462">
    <property type="entry name" value="aa-tRNA-synth_I_cd-bd"/>
</dbReference>
<keyword evidence="9 10" id="KW-0030">Aminoacyl-tRNA synthetase</keyword>
<reference evidence="14" key="1">
    <citation type="submission" date="2015-10" db="EMBL/GenBank/DDBJ databases">
        <authorList>
            <person name="Manzano-Marin A."/>
            <person name="Manzano-Marin A."/>
        </authorList>
    </citation>
    <scope>NUCLEOTIDE SEQUENCE [LARGE SCALE GENOMIC DNA]</scope>
    <source>
        <strain evidence="14">BTs</strain>
    </source>
</reference>
<dbReference type="PROSITE" id="PS00178">
    <property type="entry name" value="AA_TRNA_LIGASE_I"/>
    <property type="match status" value="1"/>
</dbReference>
<dbReference type="Proteomes" id="UP000243633">
    <property type="component" value="Chromosome 1"/>
</dbReference>
<dbReference type="Gene3D" id="1.10.10.350">
    <property type="match status" value="1"/>
</dbReference>